<evidence type="ECO:0000256" key="8">
    <source>
        <dbReference type="ARBA" id="ARBA00023080"/>
    </source>
</evidence>
<dbReference type="GO" id="GO:0009117">
    <property type="term" value="P:nucleotide metabolic process"/>
    <property type="evidence" value="ECO:0007669"/>
    <property type="project" value="UniProtKB-KW"/>
</dbReference>
<feature type="binding site" evidence="13">
    <location>
        <position position="214"/>
    </location>
    <ligand>
        <name>Mg(2+)</name>
        <dbReference type="ChEBI" id="CHEBI:18420"/>
    </ligand>
</feature>
<keyword evidence="8 13" id="KW-0546">Nucleotide metabolism</keyword>
<evidence type="ECO:0000256" key="4">
    <source>
        <dbReference type="ARBA" id="ARBA00022723"/>
    </source>
</evidence>
<keyword evidence="7 13" id="KW-0460">Magnesium</keyword>
<evidence type="ECO:0000313" key="15">
    <source>
        <dbReference type="Proteomes" id="UP000887581"/>
    </source>
</evidence>
<evidence type="ECO:0000256" key="6">
    <source>
        <dbReference type="ARBA" id="ARBA00022801"/>
    </source>
</evidence>
<comment type="caution">
    <text evidence="13">Lacks conserved residue(s) required for the propagation of feature annotation.</text>
</comment>
<dbReference type="WBParaSite" id="sdigi.contig440.g8335.t1">
    <property type="protein sequence ID" value="sdigi.contig440.g8335.t1"/>
    <property type="gene ID" value="sdigi.contig440.g8335"/>
</dbReference>
<proteinExistence type="inferred from homology"/>
<comment type="cofactor">
    <cofactor evidence="13">
        <name>Mg(2+)</name>
        <dbReference type="ChEBI" id="CHEBI:18420"/>
    </cofactor>
    <cofactor evidence="13">
        <name>Mn(2+)</name>
        <dbReference type="ChEBI" id="CHEBI:29035"/>
    </cofactor>
    <text evidence="13">Binds 1 divalent metal cation per subunit; can use either Mg(2+) or Mn(2+).</text>
</comment>
<evidence type="ECO:0000256" key="12">
    <source>
        <dbReference type="ARBA" id="ARBA00093271"/>
    </source>
</evidence>
<evidence type="ECO:0000256" key="13">
    <source>
        <dbReference type="HAMAP-Rule" id="MF_03148"/>
    </source>
</evidence>
<dbReference type="Gene3D" id="3.90.950.10">
    <property type="match status" value="1"/>
</dbReference>
<dbReference type="GO" id="GO:0009204">
    <property type="term" value="P:deoxyribonucleoside triphosphate catabolic process"/>
    <property type="evidence" value="ECO:0007669"/>
    <property type="project" value="UniProtKB-UniRule"/>
</dbReference>
<evidence type="ECO:0000256" key="1">
    <source>
        <dbReference type="ARBA" id="ARBA00004496"/>
    </source>
</evidence>
<evidence type="ECO:0000256" key="2">
    <source>
        <dbReference type="ARBA" id="ARBA00008023"/>
    </source>
</evidence>
<keyword evidence="15" id="KW-1185">Reference proteome</keyword>
<feature type="binding site" evidence="13">
    <location>
        <begin position="318"/>
        <end position="321"/>
    </location>
    <ligand>
        <name>ITP</name>
        <dbReference type="ChEBI" id="CHEBI:61402"/>
    </ligand>
</feature>
<name>A0A915Q152_9BILA</name>
<comment type="catalytic activity">
    <reaction evidence="13">
        <text>XTP + H2O = XMP + diphosphate + H(+)</text>
        <dbReference type="Rhea" id="RHEA:28610"/>
        <dbReference type="ChEBI" id="CHEBI:15377"/>
        <dbReference type="ChEBI" id="CHEBI:15378"/>
        <dbReference type="ChEBI" id="CHEBI:33019"/>
        <dbReference type="ChEBI" id="CHEBI:57464"/>
        <dbReference type="ChEBI" id="CHEBI:61314"/>
        <dbReference type="EC" id="3.6.1.66"/>
    </reaction>
</comment>
<dbReference type="FunFam" id="3.90.950.10:FF:000003">
    <property type="entry name" value="Inosine triphosphate pyrophosphatase"/>
    <property type="match status" value="1"/>
</dbReference>
<dbReference type="HAMAP" id="MF_03148">
    <property type="entry name" value="HAM1_NTPase"/>
    <property type="match status" value="1"/>
</dbReference>
<evidence type="ECO:0000256" key="3">
    <source>
        <dbReference type="ARBA" id="ARBA00022490"/>
    </source>
</evidence>
<evidence type="ECO:0000256" key="11">
    <source>
        <dbReference type="ARBA" id="ARBA00093255"/>
    </source>
</evidence>
<feature type="binding site" evidence="13">
    <location>
        <position position="226"/>
    </location>
    <ligand>
        <name>ITP</name>
        <dbReference type="ChEBI" id="CHEBI:61402"/>
    </ligand>
</feature>
<dbReference type="GO" id="GO:0000166">
    <property type="term" value="F:nucleotide binding"/>
    <property type="evidence" value="ECO:0007669"/>
    <property type="project" value="UniProtKB-KW"/>
</dbReference>
<comment type="function">
    <text evidence="9">Pyrophosphatase that hydrolyzes the non-canonical purine nucleotides inosine triphosphate (ITP), deoxyinosine triphosphate (dITP) as well as 2'-deoxy-N-6-hydroxylaminopurine triphosphate (dHAPTP) and xanthosine 5'-triphosphate (XTP) to their respective monophosphate derivatives. The enzyme does not distinguish between the deoxy- and ribose forms. Probably excludes non-canonical purines from RNA and DNA precursor pools, thus preventing their incorporation into RNA and DNA and avoiding chromosomal lesions.</text>
</comment>
<sequence length="362" mass="41260">MLRWDSSRMESGSSFEGVRRSEKHSCVNDISSYSGLMVTVPELVRNMAPLRYGFLAEEFYKNTASNITRCMENDQNVPSLSFSKLFNDDDEEVQHMWYRSEPFSLCQNSSKSSTDRNSNPKSSEITEVPIWEPNFGMRRECDKNLTLSGRKVHEIIFSPIQKGSLQIYSASSNLSTASFASYHRSTRTSTFFGRFRYQRIPRATIENEDVHLLEYQGEPSEIARLKCLAASQQLQRPVITEDTCLCFNALGGLPGPYIKWFLKNLKPDGLWKLLAGFENKTAYAQCIFAYCEDPSKPILLFEGRTNGRIVEPRGETNFGWDPCFEPEGFTQTYAEMGAAVKNTISHRSKALAELKNYFESKS</sequence>
<keyword evidence="13" id="KW-0464">Manganese</keyword>
<feature type="binding site" evidence="13">
    <location>
        <position position="242"/>
    </location>
    <ligand>
        <name>Mg(2+)</name>
        <dbReference type="ChEBI" id="CHEBI:18420"/>
    </ligand>
</feature>
<evidence type="ECO:0000313" key="16">
    <source>
        <dbReference type="WBParaSite" id="sdigi.contig440.g8335.t1"/>
    </source>
</evidence>
<dbReference type="SUPFAM" id="SSF52972">
    <property type="entry name" value="ITPase-like"/>
    <property type="match status" value="1"/>
</dbReference>
<organism evidence="15 16">
    <name type="scientific">Setaria digitata</name>
    <dbReference type="NCBI Taxonomy" id="48799"/>
    <lineage>
        <taxon>Eukaryota</taxon>
        <taxon>Metazoa</taxon>
        <taxon>Ecdysozoa</taxon>
        <taxon>Nematoda</taxon>
        <taxon>Chromadorea</taxon>
        <taxon>Rhabditida</taxon>
        <taxon>Spirurina</taxon>
        <taxon>Spiruromorpha</taxon>
        <taxon>Filarioidea</taxon>
        <taxon>Setariidae</taxon>
        <taxon>Setaria</taxon>
    </lineage>
</organism>
<accession>A0A915Q152</accession>
<dbReference type="PANTHER" id="PTHR11067:SF9">
    <property type="entry name" value="INOSINE TRIPHOSPHATE PYROPHOSPHATASE"/>
    <property type="match status" value="1"/>
</dbReference>
<dbReference type="GO" id="GO:0005737">
    <property type="term" value="C:cytoplasm"/>
    <property type="evidence" value="ECO:0007669"/>
    <property type="project" value="UniProtKB-SubCell"/>
</dbReference>
<feature type="binding site" evidence="13">
    <location>
        <position position="341"/>
    </location>
    <ligand>
        <name>ITP</name>
        <dbReference type="ChEBI" id="CHEBI:61402"/>
    </ligand>
</feature>
<comment type="catalytic activity">
    <reaction evidence="12">
        <text>N(6)-hydroxy-dATP + H2O = N(6)-hydroxy-dAMP + diphosphate + H(+)</text>
        <dbReference type="Rhea" id="RHEA:83971"/>
        <dbReference type="ChEBI" id="CHEBI:15377"/>
        <dbReference type="ChEBI" id="CHEBI:15378"/>
        <dbReference type="ChEBI" id="CHEBI:33019"/>
        <dbReference type="ChEBI" id="CHEBI:233529"/>
        <dbReference type="ChEBI" id="CHEBI:233530"/>
    </reaction>
    <physiologicalReaction direction="left-to-right" evidence="12">
        <dbReference type="Rhea" id="RHEA:83972"/>
    </physiologicalReaction>
</comment>
<feature type="region of interest" description="Disordered" evidence="14">
    <location>
        <begin position="105"/>
        <end position="125"/>
    </location>
</feature>
<comment type="catalytic activity">
    <reaction evidence="11">
        <text>dITP + H2O = dIMP + diphosphate + H(+)</text>
        <dbReference type="Rhea" id="RHEA:28342"/>
        <dbReference type="ChEBI" id="CHEBI:15377"/>
        <dbReference type="ChEBI" id="CHEBI:15378"/>
        <dbReference type="ChEBI" id="CHEBI:33019"/>
        <dbReference type="ChEBI" id="CHEBI:61194"/>
        <dbReference type="ChEBI" id="CHEBI:61382"/>
        <dbReference type="EC" id="3.6.1.66"/>
    </reaction>
    <physiologicalReaction direction="left-to-right" evidence="11">
        <dbReference type="Rhea" id="RHEA:28343"/>
    </physiologicalReaction>
</comment>
<comment type="subunit">
    <text evidence="13">Homodimer.</text>
</comment>
<reference evidence="16" key="1">
    <citation type="submission" date="2022-11" db="UniProtKB">
        <authorList>
            <consortium name="WormBaseParasite"/>
        </authorList>
    </citation>
    <scope>IDENTIFICATION</scope>
</reference>
<dbReference type="PANTHER" id="PTHR11067">
    <property type="entry name" value="INOSINE TRIPHOSPHATE PYROPHOSPHATASE/HAM1 PROTEIN"/>
    <property type="match status" value="1"/>
</dbReference>
<feature type="binding site" evidence="13">
    <location>
        <begin position="346"/>
        <end position="347"/>
    </location>
    <ligand>
        <name>ITP</name>
        <dbReference type="ChEBI" id="CHEBI:61402"/>
    </ligand>
</feature>
<evidence type="ECO:0000256" key="10">
    <source>
        <dbReference type="ARBA" id="ARBA00093218"/>
    </source>
</evidence>
<dbReference type="InterPro" id="IPR029001">
    <property type="entry name" value="ITPase-like_fam"/>
</dbReference>
<keyword evidence="5 13" id="KW-0547">Nucleotide-binding</keyword>
<feature type="binding site" evidence="13">
    <location>
        <begin position="242"/>
        <end position="243"/>
    </location>
    <ligand>
        <name>ITP</name>
        <dbReference type="ChEBI" id="CHEBI:61402"/>
    </ligand>
</feature>
<evidence type="ECO:0000256" key="5">
    <source>
        <dbReference type="ARBA" id="ARBA00022741"/>
    </source>
</evidence>
<keyword evidence="3 13" id="KW-0963">Cytoplasm</keyword>
<dbReference type="Proteomes" id="UP000887581">
    <property type="component" value="Unplaced"/>
</dbReference>
<comment type="catalytic activity">
    <reaction evidence="10">
        <text>ITP + H2O = IMP + diphosphate + H(+)</text>
        <dbReference type="Rhea" id="RHEA:29399"/>
        <dbReference type="ChEBI" id="CHEBI:15377"/>
        <dbReference type="ChEBI" id="CHEBI:15378"/>
        <dbReference type="ChEBI" id="CHEBI:33019"/>
        <dbReference type="ChEBI" id="CHEBI:58053"/>
        <dbReference type="ChEBI" id="CHEBI:61402"/>
        <dbReference type="EC" id="3.6.1.66"/>
    </reaction>
    <physiologicalReaction direction="left-to-right" evidence="10">
        <dbReference type="Rhea" id="RHEA:29400"/>
    </physiologicalReaction>
</comment>
<dbReference type="CDD" id="cd00515">
    <property type="entry name" value="HAM1"/>
    <property type="match status" value="1"/>
</dbReference>
<dbReference type="GO" id="GO:0036222">
    <property type="term" value="F:XTP diphosphatase activity"/>
    <property type="evidence" value="ECO:0007669"/>
    <property type="project" value="UniProtKB-UniRule"/>
</dbReference>
<keyword evidence="6 13" id="KW-0378">Hydrolase</keyword>
<comment type="similarity">
    <text evidence="2 13">Belongs to the HAM1 NTPase family.</text>
</comment>
<dbReference type="InterPro" id="IPR027502">
    <property type="entry name" value="ITPase"/>
</dbReference>
<evidence type="ECO:0000256" key="9">
    <source>
        <dbReference type="ARBA" id="ARBA00054940"/>
    </source>
</evidence>
<dbReference type="GO" id="GO:0035870">
    <property type="term" value="F:dITP diphosphatase activity"/>
    <property type="evidence" value="ECO:0007669"/>
    <property type="project" value="UniProtKB-UniRule"/>
</dbReference>
<dbReference type="Pfam" id="PF01725">
    <property type="entry name" value="Ham1p_like"/>
    <property type="match status" value="1"/>
</dbReference>
<dbReference type="EC" id="3.6.1.66" evidence="13"/>
<evidence type="ECO:0000256" key="7">
    <source>
        <dbReference type="ARBA" id="ARBA00022842"/>
    </source>
</evidence>
<comment type="subcellular location">
    <subcellularLocation>
        <location evidence="1 13">Cytoplasm</location>
    </subcellularLocation>
</comment>
<keyword evidence="4 13" id="KW-0479">Metal-binding</keyword>
<comment type="function">
    <text evidence="13">Pyrophosphatase that hydrolyzes non-canonical purine nucleotides such as inosine triphosphate (ITP), deoxyinosine triphosphate (dITP) or xanthosine 5'-triphosphate (XTP) to their respective monophosphate derivatives. The enzyme does not distinguish between the deoxy- and ribose forms. Probably excludes non-canonical purines from RNA and DNA precursor pools, thus preventing their incorporation into RNA and DNA and avoiding chromosomal lesions.</text>
</comment>
<dbReference type="GO" id="GO:0036220">
    <property type="term" value="F:ITP diphosphatase activity"/>
    <property type="evidence" value="ECO:0007669"/>
    <property type="project" value="UniProtKB-UniRule"/>
</dbReference>
<evidence type="ECO:0000256" key="14">
    <source>
        <dbReference type="SAM" id="MobiDB-lite"/>
    </source>
</evidence>
<dbReference type="GO" id="GO:0046872">
    <property type="term" value="F:metal ion binding"/>
    <property type="evidence" value="ECO:0007669"/>
    <property type="project" value="UniProtKB-KW"/>
</dbReference>
<protein>
    <recommendedName>
        <fullName evidence="13">Inosine triphosphate pyrophosphatase</fullName>
        <shortName evidence="13">ITPase</shortName>
        <shortName evidence="13">Inosine triphosphatase</shortName>
        <ecNumber evidence="13">3.6.1.66</ecNumber>
    </recommendedName>
    <alternativeName>
        <fullName evidence="13">Non-canonical purine NTP pyrophosphatase</fullName>
    </alternativeName>
    <alternativeName>
        <fullName evidence="13">Non-standard purine NTP pyrophosphatase</fullName>
    </alternativeName>
    <alternativeName>
        <fullName evidence="13">Nucleoside-triphosphate diphosphatase</fullName>
    </alternativeName>
    <alternativeName>
        <fullName evidence="13">Nucleoside-triphosphate pyrophosphatase</fullName>
        <shortName evidence="13">NTPase</shortName>
    </alternativeName>
    <alternativeName>
        <fullName evidence="13">XTP/dITP diphosphatase</fullName>
    </alternativeName>
</protein>
<dbReference type="InterPro" id="IPR002637">
    <property type="entry name" value="RdgB/HAM1"/>
</dbReference>
<dbReference type="AlphaFoldDB" id="A0A915Q152"/>